<keyword evidence="2" id="KW-1185">Reference proteome</keyword>
<dbReference type="AlphaFoldDB" id="A0A8H7UEH3"/>
<sequence length="99" mass="11355">MYAKQPHPTIRLLTTHITMKGAKDVRLMLYSVQSEHWPALLGRLQRKFNDENIRALKYLDADGNFSMIADSEDLMVAIESVNPSRGELLCWTLRHGESL</sequence>
<comment type="caution">
    <text evidence="1">The sequence shown here is derived from an EMBL/GenBank/DDBJ whole genome shotgun (WGS) entry which is preliminary data.</text>
</comment>
<name>A0A8H7UEH3_MORIS</name>
<reference evidence="1" key="1">
    <citation type="submission" date="2020-12" db="EMBL/GenBank/DDBJ databases">
        <title>Metabolic potential, ecology and presence of endohyphal bacteria is reflected in genomic diversity of Mucoromycotina.</title>
        <authorList>
            <person name="Muszewska A."/>
            <person name="Okrasinska A."/>
            <person name="Steczkiewicz K."/>
            <person name="Drgas O."/>
            <person name="Orlowska M."/>
            <person name="Perlinska-Lenart U."/>
            <person name="Aleksandrzak-Piekarczyk T."/>
            <person name="Szatraj K."/>
            <person name="Zielenkiewicz U."/>
            <person name="Pilsyk S."/>
            <person name="Malc E."/>
            <person name="Mieczkowski P."/>
            <person name="Kruszewska J.S."/>
            <person name="Biernat P."/>
            <person name="Pawlowska J."/>
        </authorList>
    </citation>
    <scope>NUCLEOTIDE SEQUENCE</scope>
    <source>
        <strain evidence="1">WA0000067209</strain>
    </source>
</reference>
<organism evidence="1 2">
    <name type="scientific">Mortierella isabellina</name>
    <name type="common">Filamentous fungus</name>
    <name type="synonym">Umbelopsis isabellina</name>
    <dbReference type="NCBI Taxonomy" id="91625"/>
    <lineage>
        <taxon>Eukaryota</taxon>
        <taxon>Fungi</taxon>
        <taxon>Fungi incertae sedis</taxon>
        <taxon>Mucoromycota</taxon>
        <taxon>Mucoromycotina</taxon>
        <taxon>Umbelopsidomycetes</taxon>
        <taxon>Umbelopsidales</taxon>
        <taxon>Umbelopsidaceae</taxon>
        <taxon>Umbelopsis</taxon>
    </lineage>
</organism>
<dbReference type="Proteomes" id="UP000654370">
    <property type="component" value="Unassembled WGS sequence"/>
</dbReference>
<dbReference type="Gene3D" id="3.10.20.90">
    <property type="entry name" value="Phosphatidylinositol 3-kinase Catalytic Subunit, Chain A, domain 1"/>
    <property type="match status" value="1"/>
</dbReference>
<dbReference type="OrthoDB" id="2344968at2759"/>
<proteinExistence type="predicted"/>
<accession>A0A8H7UEH3</accession>
<evidence type="ECO:0008006" key="3">
    <source>
        <dbReference type="Google" id="ProtNLM"/>
    </source>
</evidence>
<gene>
    <name evidence="1" type="ORF">INT43_007602</name>
</gene>
<evidence type="ECO:0000313" key="1">
    <source>
        <dbReference type="EMBL" id="KAG2176948.1"/>
    </source>
</evidence>
<evidence type="ECO:0000313" key="2">
    <source>
        <dbReference type="Proteomes" id="UP000654370"/>
    </source>
</evidence>
<protein>
    <recommendedName>
        <fullName evidence="3">PB1 domain-containing protein</fullName>
    </recommendedName>
</protein>
<dbReference type="EMBL" id="JAEPQZ010000009">
    <property type="protein sequence ID" value="KAG2176948.1"/>
    <property type="molecule type" value="Genomic_DNA"/>
</dbReference>
<dbReference type="SUPFAM" id="SSF54277">
    <property type="entry name" value="CAD &amp; PB1 domains"/>
    <property type="match status" value="1"/>
</dbReference>